<keyword evidence="2" id="KW-1185">Reference proteome</keyword>
<protein>
    <submittedName>
        <fullName evidence="1">Uncharacterized protein</fullName>
    </submittedName>
</protein>
<evidence type="ECO:0000313" key="2">
    <source>
        <dbReference type="Proteomes" id="UP000799755"/>
    </source>
</evidence>
<name>A0ACB6QM69_9PLEO</name>
<organism evidence="1 2">
    <name type="scientific">Lindgomyces ingoldianus</name>
    <dbReference type="NCBI Taxonomy" id="673940"/>
    <lineage>
        <taxon>Eukaryota</taxon>
        <taxon>Fungi</taxon>
        <taxon>Dikarya</taxon>
        <taxon>Ascomycota</taxon>
        <taxon>Pezizomycotina</taxon>
        <taxon>Dothideomycetes</taxon>
        <taxon>Pleosporomycetidae</taxon>
        <taxon>Pleosporales</taxon>
        <taxon>Lindgomycetaceae</taxon>
        <taxon>Lindgomyces</taxon>
    </lineage>
</organism>
<proteinExistence type="predicted"/>
<gene>
    <name evidence="1" type="ORF">BDR25DRAFT_357855</name>
</gene>
<reference evidence="1" key="1">
    <citation type="journal article" date="2020" name="Stud. Mycol.">
        <title>101 Dothideomycetes genomes: a test case for predicting lifestyles and emergence of pathogens.</title>
        <authorList>
            <person name="Haridas S."/>
            <person name="Albert R."/>
            <person name="Binder M."/>
            <person name="Bloem J."/>
            <person name="Labutti K."/>
            <person name="Salamov A."/>
            <person name="Andreopoulos B."/>
            <person name="Baker S."/>
            <person name="Barry K."/>
            <person name="Bills G."/>
            <person name="Bluhm B."/>
            <person name="Cannon C."/>
            <person name="Castanera R."/>
            <person name="Culley D."/>
            <person name="Daum C."/>
            <person name="Ezra D."/>
            <person name="Gonzalez J."/>
            <person name="Henrissat B."/>
            <person name="Kuo A."/>
            <person name="Liang C."/>
            <person name="Lipzen A."/>
            <person name="Lutzoni F."/>
            <person name="Magnuson J."/>
            <person name="Mondo S."/>
            <person name="Nolan M."/>
            <person name="Ohm R."/>
            <person name="Pangilinan J."/>
            <person name="Park H.-J."/>
            <person name="Ramirez L."/>
            <person name="Alfaro M."/>
            <person name="Sun H."/>
            <person name="Tritt A."/>
            <person name="Yoshinaga Y."/>
            <person name="Zwiers L.-H."/>
            <person name="Turgeon B."/>
            <person name="Goodwin S."/>
            <person name="Spatafora J."/>
            <person name="Crous P."/>
            <person name="Grigoriev I."/>
        </authorList>
    </citation>
    <scope>NUCLEOTIDE SEQUENCE</scope>
    <source>
        <strain evidence="1">ATCC 200398</strain>
    </source>
</reference>
<dbReference type="Proteomes" id="UP000799755">
    <property type="component" value="Unassembled WGS sequence"/>
</dbReference>
<sequence length="199" mass="22578">MNSCPLTSFPLVVLVSAFILQKLLGEADEARTIDEIWAHDARLHIERRVFFADLFIHLTLSYHHTLQDSMNMLYGAASVLRDWKQITPSMLRSSSTDGRSVLVNSAQEKGPWRAEIPELIGYVEPYPVHRVRLSVIGRLLKVNSNHLEEKVVVCFKKRSQKIFTDTFITIPVSISKDIVCPRPKMKYLLGETESIATAA</sequence>
<evidence type="ECO:0000313" key="1">
    <source>
        <dbReference type="EMBL" id="KAF2468109.1"/>
    </source>
</evidence>
<dbReference type="EMBL" id="MU003517">
    <property type="protein sequence ID" value="KAF2468109.1"/>
    <property type="molecule type" value="Genomic_DNA"/>
</dbReference>
<accession>A0ACB6QM69</accession>
<comment type="caution">
    <text evidence="1">The sequence shown here is derived from an EMBL/GenBank/DDBJ whole genome shotgun (WGS) entry which is preliminary data.</text>
</comment>